<reference evidence="3 4" key="1">
    <citation type="submission" date="2015-03" db="EMBL/GenBank/DDBJ databases">
        <authorList>
            <consortium name="Pathogen Informatics"/>
        </authorList>
    </citation>
    <scope>NUCLEOTIDE SEQUENCE [LARGE SCALE GENOMIC DNA]</scope>
    <source>
        <strain evidence="1 3">Bir 172</strain>
        <strain evidence="2 4">Bir 187</strain>
    </source>
</reference>
<dbReference type="EMBL" id="CNFU01002921">
    <property type="protein sequence ID" value="CKU69066.1"/>
    <property type="molecule type" value="Genomic_DNA"/>
</dbReference>
<name>A0A655AK12_MYCTX</name>
<accession>A0A655AK12</accession>
<evidence type="ECO:0000313" key="4">
    <source>
        <dbReference type="Proteomes" id="UP000049023"/>
    </source>
</evidence>
<organism evidence="1 3">
    <name type="scientific">Mycobacterium tuberculosis</name>
    <dbReference type="NCBI Taxonomy" id="1773"/>
    <lineage>
        <taxon>Bacteria</taxon>
        <taxon>Bacillati</taxon>
        <taxon>Actinomycetota</taxon>
        <taxon>Actinomycetes</taxon>
        <taxon>Mycobacteriales</taxon>
        <taxon>Mycobacteriaceae</taxon>
        <taxon>Mycobacterium</taxon>
        <taxon>Mycobacterium tuberculosis complex</taxon>
    </lineage>
</organism>
<protein>
    <submittedName>
        <fullName evidence="1">Uncharacterized protein</fullName>
    </submittedName>
</protein>
<sequence>MIDHSSASRFSIGVPVSATRCAARSRRTALAARDRLFFTAWASSSTTRFHSYSASSSMSRVAVV</sequence>
<dbReference type="Proteomes" id="UP000049023">
    <property type="component" value="Unassembled WGS sequence"/>
</dbReference>
<evidence type="ECO:0000313" key="2">
    <source>
        <dbReference type="EMBL" id="CKU69066.1"/>
    </source>
</evidence>
<dbReference type="EMBL" id="CNGE01000924">
    <property type="protein sequence ID" value="CKT50395.1"/>
    <property type="molecule type" value="Genomic_DNA"/>
</dbReference>
<proteinExistence type="predicted"/>
<dbReference type="AlphaFoldDB" id="A0A655AK12"/>
<gene>
    <name evidence="1" type="ORF">ERS027646_03699</name>
    <name evidence="2" type="ORF">ERS027661_05050</name>
</gene>
<evidence type="ECO:0000313" key="3">
    <source>
        <dbReference type="Proteomes" id="UP000048948"/>
    </source>
</evidence>
<dbReference type="Proteomes" id="UP000048948">
    <property type="component" value="Unassembled WGS sequence"/>
</dbReference>
<evidence type="ECO:0000313" key="1">
    <source>
        <dbReference type="EMBL" id="CKT50395.1"/>
    </source>
</evidence>